<gene>
    <name evidence="1" type="ORF">AAFF_G00420040</name>
</gene>
<keyword evidence="2" id="KW-1185">Reference proteome</keyword>
<comment type="caution">
    <text evidence="1">The sequence shown here is derived from an EMBL/GenBank/DDBJ whole genome shotgun (WGS) entry which is preliminary data.</text>
</comment>
<evidence type="ECO:0000313" key="1">
    <source>
        <dbReference type="EMBL" id="KAJ8398807.1"/>
    </source>
</evidence>
<organism evidence="1 2">
    <name type="scientific">Aldrovandia affinis</name>
    <dbReference type="NCBI Taxonomy" id="143900"/>
    <lineage>
        <taxon>Eukaryota</taxon>
        <taxon>Metazoa</taxon>
        <taxon>Chordata</taxon>
        <taxon>Craniata</taxon>
        <taxon>Vertebrata</taxon>
        <taxon>Euteleostomi</taxon>
        <taxon>Actinopterygii</taxon>
        <taxon>Neopterygii</taxon>
        <taxon>Teleostei</taxon>
        <taxon>Notacanthiformes</taxon>
        <taxon>Halosauridae</taxon>
        <taxon>Aldrovandia</taxon>
    </lineage>
</organism>
<reference evidence="1" key="1">
    <citation type="journal article" date="2023" name="Science">
        <title>Genome structures resolve the early diversification of teleost fishes.</title>
        <authorList>
            <person name="Parey E."/>
            <person name="Louis A."/>
            <person name="Montfort J."/>
            <person name="Bouchez O."/>
            <person name="Roques C."/>
            <person name="Iampietro C."/>
            <person name="Lluch J."/>
            <person name="Castinel A."/>
            <person name="Donnadieu C."/>
            <person name="Desvignes T."/>
            <person name="Floi Bucao C."/>
            <person name="Jouanno E."/>
            <person name="Wen M."/>
            <person name="Mejri S."/>
            <person name="Dirks R."/>
            <person name="Jansen H."/>
            <person name="Henkel C."/>
            <person name="Chen W.J."/>
            <person name="Zahm M."/>
            <person name="Cabau C."/>
            <person name="Klopp C."/>
            <person name="Thompson A.W."/>
            <person name="Robinson-Rechavi M."/>
            <person name="Braasch I."/>
            <person name="Lecointre G."/>
            <person name="Bobe J."/>
            <person name="Postlethwait J.H."/>
            <person name="Berthelot C."/>
            <person name="Roest Crollius H."/>
            <person name="Guiguen Y."/>
        </authorList>
    </citation>
    <scope>NUCLEOTIDE SEQUENCE</scope>
    <source>
        <strain evidence="1">NC1722</strain>
    </source>
</reference>
<sequence length="86" mass="9360">MSTTTIAFKSTMNIGRQEFDSIVRFNCISVALNGWRGQNEQADNTAKPKKGTQINASKYIHGTAPGLTHVRASKAPFSRLGVPKLP</sequence>
<dbReference type="AlphaFoldDB" id="A0AAD7SA32"/>
<protein>
    <submittedName>
        <fullName evidence="1">Uncharacterized protein</fullName>
    </submittedName>
</protein>
<dbReference type="EMBL" id="JAINUG010000088">
    <property type="protein sequence ID" value="KAJ8398807.1"/>
    <property type="molecule type" value="Genomic_DNA"/>
</dbReference>
<name>A0AAD7SA32_9TELE</name>
<accession>A0AAD7SA32</accession>
<dbReference type="Proteomes" id="UP001221898">
    <property type="component" value="Unassembled WGS sequence"/>
</dbReference>
<proteinExistence type="predicted"/>
<evidence type="ECO:0000313" key="2">
    <source>
        <dbReference type="Proteomes" id="UP001221898"/>
    </source>
</evidence>